<evidence type="ECO:0000313" key="4">
    <source>
        <dbReference type="EMBL" id="OJZ69088.1"/>
    </source>
</evidence>
<feature type="domain" description="Predicted hydrolase N-terminal" evidence="3">
    <location>
        <begin position="1"/>
        <end position="195"/>
    </location>
</feature>
<dbReference type="InterPro" id="IPR054469">
    <property type="entry name" value="Pred_hydrolase_N"/>
</dbReference>
<dbReference type="AlphaFoldDB" id="A0A1Q4HNH5"/>
<dbReference type="STRING" id="53378.BRW65_23855"/>
<dbReference type="EMBL" id="MPNT01000030">
    <property type="protein sequence ID" value="OJZ69088.1"/>
    <property type="molecule type" value="Genomic_DNA"/>
</dbReference>
<dbReference type="Proteomes" id="UP000186438">
    <property type="component" value="Unassembled WGS sequence"/>
</dbReference>
<reference evidence="4 5" key="1">
    <citation type="submission" date="2016-11" db="EMBL/GenBank/DDBJ databases">
        <title>Genome sequences of unsequenced Mycobacteria.</title>
        <authorList>
            <person name="Greninger A.L."/>
            <person name="Fang F."/>
            <person name="Jerome K.R."/>
        </authorList>
    </citation>
    <scope>NUCLEOTIDE SEQUENCE [LARGE SCALE GENOMIC DNA]</scope>
    <source>
        <strain evidence="4 5">M11</strain>
    </source>
</reference>
<feature type="region of interest" description="Disordered" evidence="1">
    <location>
        <begin position="418"/>
        <end position="527"/>
    </location>
</feature>
<dbReference type="Pfam" id="PF22905">
    <property type="entry name" value="Hydro_N_hd"/>
    <property type="match status" value="1"/>
</dbReference>
<dbReference type="Pfam" id="PF14021">
    <property type="entry name" value="TNT"/>
    <property type="match status" value="1"/>
</dbReference>
<dbReference type="InterPro" id="IPR025331">
    <property type="entry name" value="TNT"/>
</dbReference>
<dbReference type="OrthoDB" id="4509678at2"/>
<evidence type="ECO:0000259" key="2">
    <source>
        <dbReference type="Pfam" id="PF14021"/>
    </source>
</evidence>
<comment type="caution">
    <text evidence="4">The sequence shown here is derived from an EMBL/GenBank/DDBJ whole genome shotgun (WGS) entry which is preliminary data.</text>
</comment>
<evidence type="ECO:0000313" key="5">
    <source>
        <dbReference type="Proteomes" id="UP000186438"/>
    </source>
</evidence>
<protein>
    <recommendedName>
        <fullName evidence="6">DUF4237 domain-containing protein</fullName>
    </recommendedName>
</protein>
<keyword evidence="5" id="KW-1185">Reference proteome</keyword>
<name>A0A1Q4HNH5_9MYCO</name>
<evidence type="ECO:0000259" key="3">
    <source>
        <dbReference type="Pfam" id="PF22905"/>
    </source>
</evidence>
<feature type="compositionally biased region" description="Pro residues" evidence="1">
    <location>
        <begin position="484"/>
        <end position="499"/>
    </location>
</feature>
<organism evidence="4 5">
    <name type="scientific">Mycobacterium paraffinicum</name>
    <dbReference type="NCBI Taxonomy" id="53378"/>
    <lineage>
        <taxon>Bacteria</taxon>
        <taxon>Bacillati</taxon>
        <taxon>Actinomycetota</taxon>
        <taxon>Actinomycetes</taxon>
        <taxon>Mycobacteriales</taxon>
        <taxon>Mycobacteriaceae</taxon>
        <taxon>Mycobacterium</taxon>
    </lineage>
</organism>
<evidence type="ECO:0008006" key="6">
    <source>
        <dbReference type="Google" id="ProtNLM"/>
    </source>
</evidence>
<evidence type="ECO:0000256" key="1">
    <source>
        <dbReference type="SAM" id="MobiDB-lite"/>
    </source>
</evidence>
<gene>
    <name evidence="4" type="ORF">BRW65_23855</name>
</gene>
<proteinExistence type="predicted"/>
<accession>A0A1Q4HNH5</accession>
<dbReference type="RefSeq" id="WP_073878999.1">
    <property type="nucleotide sequence ID" value="NZ_MPNT01000030.1"/>
</dbReference>
<sequence>MQLRYISIAALIAEAGGDPWAINKSLQAGSPGQIASLAEVFHRAGRCTSEAQHAFEQARSRFNAAWNRRDGGHPINDSVEVQRVTQSLGTQSLQLPKIGADLENIAASLAEAQKAAAAEIAALEAQLQTLDGLIGQAVEMEQDPHLSAEDKNTLDALIRNCERDAIDDTKAALAQLNSIRNGYADGLHNSLGNLRTEGYDPEALHDVDADGSPKPTELQLQALADLRRITDQAVVDQMGKVRAAQEALNKAMADLYTHGPGSPEGEAASASLPKLKADLAHALDDLGKIPDYRDVDPASITITPDGRFMFTHTVDGQPVQVYGQLKDGAGEFFDQAMGTSYTFSGGKLIGMRTPDPGKVEATPEPLWSAITTAVGGYGLKVGGEAAWQGLKTLFSREALEGLTGDNVLARAMGGAEERAASAGADLSPHGSPTPGVSGEPVPGTTHPGPAPVVEHGPHPGGGGELPPDAGPPAGPHVPVAPDGPRAPVPPGAPPPPSLPPEHELFNGYHPAEPGPEFTHPDGSLSYPDDTLATKPYAVPGTVIPDAHLEPGTILGRFGSPYGAYLAPEGTPFAELSLPPESAVKPYFEYAVGDPSLLPPGWHIEQSEVAPWFHQPGGGQQFRIIKPDGTNGTVFELERYGVLVRVR</sequence>
<dbReference type="GO" id="GO:0050135">
    <property type="term" value="F:NADP+ nucleosidase activity"/>
    <property type="evidence" value="ECO:0007669"/>
    <property type="project" value="InterPro"/>
</dbReference>
<feature type="domain" description="TNT" evidence="2">
    <location>
        <begin position="548"/>
        <end position="645"/>
    </location>
</feature>